<dbReference type="SUPFAM" id="SSF54060">
    <property type="entry name" value="His-Me finger endonucleases"/>
    <property type="match status" value="1"/>
</dbReference>
<dbReference type="Proteomes" id="UP000020595">
    <property type="component" value="Unassembled WGS sequence"/>
</dbReference>
<dbReference type="InterPro" id="IPR003615">
    <property type="entry name" value="HNH_nuc"/>
</dbReference>
<sequence length="199" mass="22698">MAKGQAIKYTLEQLDFVKSNCTLERKELTRLFNEKFETQLTVQCLSSLCKRNKWSTGRTGRFEKGSVPPNKGTKGLTGANKTSFKKGQSPWNTKPIGYERIDNKDGYVHIKIAEPNIFALKHRHEWEKHYGPVPDNHVVAFKNQDKTDCRIENLILMSKAEMVRYAKGFHKLANPTTNETCLLMAKVKAKAAKLKKGEQ</sequence>
<dbReference type="PATRIC" id="fig|1310613.3.peg.579"/>
<dbReference type="RefSeq" id="WP_032050708.1">
    <property type="nucleotide sequence ID" value="NZ_JEWH01000004.1"/>
</dbReference>
<reference evidence="3 4" key="1">
    <citation type="submission" date="2014-02" db="EMBL/GenBank/DDBJ databases">
        <title>Comparative genomics and transcriptomics to identify genetic mechanisms underlying the emergence of carbapenem resistant Acinetobacter baumannii (CRAb).</title>
        <authorList>
            <person name="Harris A.D."/>
            <person name="Johnson K.J."/>
            <person name="George J."/>
            <person name="Shefchek K."/>
            <person name="Daugherty S.C."/>
            <person name="Parankush S."/>
            <person name="Sadzewicz L."/>
            <person name="Tallon L."/>
            <person name="Sengamalay N."/>
            <person name="Hazen T.H."/>
            <person name="Rasko D.A."/>
        </authorList>
    </citation>
    <scope>NUCLEOTIDE SEQUENCE [LARGE SCALE GENOMIC DNA]</scope>
    <source>
        <strain evidence="3 4">1295743</strain>
    </source>
</reference>
<evidence type="ECO:0000313" key="4">
    <source>
        <dbReference type="Proteomes" id="UP000020595"/>
    </source>
</evidence>
<keyword evidence="3" id="KW-0255">Endonuclease</keyword>
<dbReference type="Pfam" id="PF13392">
    <property type="entry name" value="HNH_3"/>
    <property type="match status" value="1"/>
</dbReference>
<feature type="domain" description="HNH nuclease" evidence="2">
    <location>
        <begin position="120"/>
        <end position="162"/>
    </location>
</feature>
<evidence type="ECO:0000256" key="1">
    <source>
        <dbReference type="SAM" id="MobiDB-lite"/>
    </source>
</evidence>
<comment type="caution">
    <text evidence="3">The sequence shown here is derived from an EMBL/GenBank/DDBJ whole genome shotgun (WGS) entry which is preliminary data.</text>
</comment>
<gene>
    <name evidence="3" type="ORF">J512_0605</name>
</gene>
<accession>A0A009IR73</accession>
<name>A0A009IR73_ACIB9</name>
<keyword evidence="3" id="KW-0378">Hydrolase</keyword>
<dbReference type="GO" id="GO:0004519">
    <property type="term" value="F:endonuclease activity"/>
    <property type="evidence" value="ECO:0007669"/>
    <property type="project" value="UniProtKB-KW"/>
</dbReference>
<organism evidence="3 4">
    <name type="scientific">Acinetobacter baumannii (strain 1295743)</name>
    <dbReference type="NCBI Taxonomy" id="1310613"/>
    <lineage>
        <taxon>Bacteria</taxon>
        <taxon>Pseudomonadati</taxon>
        <taxon>Pseudomonadota</taxon>
        <taxon>Gammaproteobacteria</taxon>
        <taxon>Moraxellales</taxon>
        <taxon>Moraxellaceae</taxon>
        <taxon>Acinetobacter</taxon>
        <taxon>Acinetobacter calcoaceticus/baumannii complex</taxon>
    </lineage>
</organism>
<dbReference type="InterPro" id="IPR044925">
    <property type="entry name" value="His-Me_finger_sf"/>
</dbReference>
<proteinExistence type="predicted"/>
<dbReference type="Gene3D" id="3.90.75.20">
    <property type="match status" value="1"/>
</dbReference>
<evidence type="ECO:0000313" key="3">
    <source>
        <dbReference type="EMBL" id="EXB07219.1"/>
    </source>
</evidence>
<keyword evidence="3" id="KW-0540">Nuclease</keyword>
<dbReference type="AlphaFoldDB" id="A0A009IR73"/>
<evidence type="ECO:0000259" key="2">
    <source>
        <dbReference type="Pfam" id="PF13392"/>
    </source>
</evidence>
<dbReference type="EMBL" id="JEWH01000004">
    <property type="protein sequence ID" value="EXB07219.1"/>
    <property type="molecule type" value="Genomic_DNA"/>
</dbReference>
<feature type="region of interest" description="Disordered" evidence="1">
    <location>
        <begin position="59"/>
        <end position="89"/>
    </location>
</feature>
<feature type="compositionally biased region" description="Polar residues" evidence="1">
    <location>
        <begin position="79"/>
        <end position="89"/>
    </location>
</feature>
<protein>
    <submittedName>
        <fullName evidence="3">HNH endonuclease family protein</fullName>
    </submittedName>
</protein>